<protein>
    <recommendedName>
        <fullName evidence="3">DUF3052 domain-containing protein</fullName>
    </recommendedName>
</protein>
<reference evidence="1 2" key="1">
    <citation type="submission" date="2020-08" db="EMBL/GenBank/DDBJ databases">
        <title>Genomic Encyclopedia of Type Strains, Phase III (KMG-III): the genomes of soil and plant-associated and newly described type strains.</title>
        <authorList>
            <person name="Whitman W."/>
        </authorList>
    </citation>
    <scope>NUCLEOTIDE SEQUENCE [LARGE SCALE GENOMIC DNA]</scope>
    <source>
        <strain evidence="1 2">CECT 8577</strain>
    </source>
</reference>
<proteinExistence type="predicted"/>
<keyword evidence="2" id="KW-1185">Reference proteome</keyword>
<evidence type="ECO:0000313" key="2">
    <source>
        <dbReference type="Proteomes" id="UP000550714"/>
    </source>
</evidence>
<dbReference type="Pfam" id="PF11253">
    <property type="entry name" value="DUF3052"/>
    <property type="match status" value="1"/>
</dbReference>
<evidence type="ECO:0000313" key="1">
    <source>
        <dbReference type="EMBL" id="MBB3052002.1"/>
    </source>
</evidence>
<dbReference type="Proteomes" id="UP000550714">
    <property type="component" value="Unassembled WGS sequence"/>
</dbReference>
<organism evidence="1 2">
    <name type="scientific">Prauserella isguenensis</name>
    <dbReference type="NCBI Taxonomy" id="1470180"/>
    <lineage>
        <taxon>Bacteria</taxon>
        <taxon>Bacillati</taxon>
        <taxon>Actinomycetota</taxon>
        <taxon>Actinomycetes</taxon>
        <taxon>Pseudonocardiales</taxon>
        <taxon>Pseudonocardiaceae</taxon>
        <taxon>Prauserella</taxon>
    </lineage>
</organism>
<dbReference type="AlphaFoldDB" id="A0A839S3Q0"/>
<dbReference type="EMBL" id="JACHWU010000003">
    <property type="protein sequence ID" value="MBB3052002.1"/>
    <property type="molecule type" value="Genomic_DNA"/>
</dbReference>
<dbReference type="RefSeq" id="WP_183655109.1">
    <property type="nucleotide sequence ID" value="NZ_JACHWU010000003.1"/>
</dbReference>
<accession>A0A839S3Q0</accession>
<sequence>MVAAGDADQHSVAERLGIKPDMVVQEIGWDEDVDDDLRAAIEARTGAELLDEDADEVIDVVLLWWRDGDGDLGDALVDARAPLDDEGVVWVLTPKTGEAGHVEPSEIAEAVPTVGLSQTSNLSVGDGWTATRLVPRSTSRR</sequence>
<evidence type="ECO:0008006" key="3">
    <source>
        <dbReference type="Google" id="ProtNLM"/>
    </source>
</evidence>
<dbReference type="InterPro" id="IPR021412">
    <property type="entry name" value="DUF3052"/>
</dbReference>
<comment type="caution">
    <text evidence="1">The sequence shown here is derived from an EMBL/GenBank/DDBJ whole genome shotgun (WGS) entry which is preliminary data.</text>
</comment>
<gene>
    <name evidence="1" type="ORF">FHS23_003031</name>
</gene>
<name>A0A839S3Q0_9PSEU</name>